<dbReference type="RefSeq" id="WP_337250836.1">
    <property type="nucleotide sequence ID" value="NZ_CP119809.1"/>
</dbReference>
<evidence type="ECO:0000256" key="1">
    <source>
        <dbReference type="SAM" id="Phobius"/>
    </source>
</evidence>
<evidence type="ECO:0000313" key="2">
    <source>
        <dbReference type="EMBL" id="MFC7080762.1"/>
    </source>
</evidence>
<dbReference type="Proteomes" id="UP001596407">
    <property type="component" value="Unassembled WGS sequence"/>
</dbReference>
<gene>
    <name evidence="2" type="ORF">ACFQJ6_12245</name>
</gene>
<accession>A0ABD5WNM7</accession>
<keyword evidence="1" id="KW-0812">Transmembrane</keyword>
<comment type="caution">
    <text evidence="2">The sequence shown here is derived from an EMBL/GenBank/DDBJ whole genome shotgun (WGS) entry which is preliminary data.</text>
</comment>
<evidence type="ECO:0000313" key="3">
    <source>
        <dbReference type="Proteomes" id="UP001596407"/>
    </source>
</evidence>
<proteinExistence type="predicted"/>
<keyword evidence="1" id="KW-0472">Membrane</keyword>
<dbReference type="GeneID" id="79302558"/>
<reference evidence="2 3" key="1">
    <citation type="journal article" date="2019" name="Int. J. Syst. Evol. Microbiol.">
        <title>The Global Catalogue of Microorganisms (GCM) 10K type strain sequencing project: providing services to taxonomists for standard genome sequencing and annotation.</title>
        <authorList>
            <consortium name="The Broad Institute Genomics Platform"/>
            <consortium name="The Broad Institute Genome Sequencing Center for Infectious Disease"/>
            <person name="Wu L."/>
            <person name="Ma J."/>
        </authorList>
    </citation>
    <scope>NUCLEOTIDE SEQUENCE [LARGE SCALE GENOMIC DNA]</scope>
    <source>
        <strain evidence="2 3">DT72</strain>
    </source>
</reference>
<protein>
    <submittedName>
        <fullName evidence="2">Cox cluster protein</fullName>
    </submittedName>
</protein>
<keyword evidence="1" id="KW-1133">Transmembrane helix</keyword>
<organism evidence="2 3">
    <name type="scientific">Halorussus caseinilyticus</name>
    <dbReference type="NCBI Taxonomy" id="3034025"/>
    <lineage>
        <taxon>Archaea</taxon>
        <taxon>Methanobacteriati</taxon>
        <taxon>Methanobacteriota</taxon>
        <taxon>Stenosarchaea group</taxon>
        <taxon>Halobacteria</taxon>
        <taxon>Halobacteriales</taxon>
        <taxon>Haladaptataceae</taxon>
        <taxon>Halorussus</taxon>
    </lineage>
</organism>
<dbReference type="EMBL" id="JBHSZH010000005">
    <property type="protein sequence ID" value="MFC7080762.1"/>
    <property type="molecule type" value="Genomic_DNA"/>
</dbReference>
<feature type="transmembrane region" description="Helical" evidence="1">
    <location>
        <begin position="66"/>
        <end position="90"/>
    </location>
</feature>
<dbReference type="InterPro" id="IPR055942">
    <property type="entry name" value="DUF7520"/>
</dbReference>
<name>A0ABD5WNM7_9EURY</name>
<dbReference type="Pfam" id="PF24364">
    <property type="entry name" value="DUF7520"/>
    <property type="match status" value="1"/>
</dbReference>
<keyword evidence="3" id="KW-1185">Reference proteome</keyword>
<feature type="transmembrane region" description="Helical" evidence="1">
    <location>
        <begin position="25"/>
        <end position="46"/>
    </location>
</feature>
<sequence length="103" mass="10406">MKRLILPPPGLPDVSETFGGRSFVVGFYGVIVTLTGVVGAVLGVAGPDDLTAVKLLGLVELQPTPLGLAVYGMVTVGLALGVPLALVVLVSKRADAERPGGNT</sequence>
<dbReference type="AlphaFoldDB" id="A0ABD5WNM7"/>